<accession>A0A1M6UH47</accession>
<gene>
    <name evidence="1" type="ORF">SAMN05216369_2826</name>
</gene>
<name>A0A1M6UH47_9GAMM</name>
<proteinExistence type="predicted"/>
<dbReference type="AlphaFoldDB" id="A0A1M6UH47"/>
<organism evidence="1 2">
    <name type="scientific">Marinobacter antarcticus</name>
    <dbReference type="NCBI Taxonomy" id="564117"/>
    <lineage>
        <taxon>Bacteria</taxon>
        <taxon>Pseudomonadati</taxon>
        <taxon>Pseudomonadota</taxon>
        <taxon>Gammaproteobacteria</taxon>
        <taxon>Pseudomonadales</taxon>
        <taxon>Marinobacteraceae</taxon>
        <taxon>Marinobacter</taxon>
    </lineage>
</organism>
<dbReference type="Proteomes" id="UP000184497">
    <property type="component" value="Unassembled WGS sequence"/>
</dbReference>
<evidence type="ECO:0000313" key="1">
    <source>
        <dbReference type="EMBL" id="SHK68491.1"/>
    </source>
</evidence>
<dbReference type="EMBL" id="FRAQ01000002">
    <property type="protein sequence ID" value="SHK68491.1"/>
    <property type="molecule type" value="Genomic_DNA"/>
</dbReference>
<evidence type="ECO:0000313" key="2">
    <source>
        <dbReference type="Proteomes" id="UP000184497"/>
    </source>
</evidence>
<dbReference type="RefSeq" id="WP_072798623.1">
    <property type="nucleotide sequence ID" value="NZ_FRAQ01000002.1"/>
</dbReference>
<protein>
    <submittedName>
        <fullName evidence="1">Uncharacterized protein</fullName>
    </submittedName>
</protein>
<sequence length="302" mass="34720">MRKAEYLTPKLEVTDFPSAIEWSFAKDAHVEEGGICLSYDDLESRDEGDTHRWLRRVAKESLEELEYLVYDAGVGIRGHNSFCDGAAKRDSKFVLYEALRRWALLDDDQLFKKLEFARHCNLLLVTTFRDRKVLKMRVDRLAADYNFPIVFSYPVKGSDGRWRLHCVPNRQISAVAMFHESSSYKLEIDEKTTWADFKFRPSGPSEDYFFLYHVKSLFFEFFGQKGGTANPRSKCPGEFIIRNDAKEVARFRVSMPMGQVEAMISGRLRRTELPAFIDLIKNEAAKGEVTLEIGAASGSKCY</sequence>
<reference evidence="2" key="1">
    <citation type="submission" date="2016-11" db="EMBL/GenBank/DDBJ databases">
        <authorList>
            <person name="Varghese N."/>
            <person name="Submissions S."/>
        </authorList>
    </citation>
    <scope>NUCLEOTIDE SEQUENCE [LARGE SCALE GENOMIC DNA]</scope>
    <source>
        <strain evidence="2">CGMCC 1.10835</strain>
    </source>
</reference>
<keyword evidence="2" id="KW-1185">Reference proteome</keyword>